<keyword evidence="4" id="KW-1185">Reference proteome</keyword>
<comment type="caution">
    <text evidence="3">The sequence shown here is derived from an EMBL/GenBank/DDBJ whole genome shotgun (WGS) entry which is preliminary data.</text>
</comment>
<gene>
    <name evidence="3" type="ORF">KQI42_04980</name>
</gene>
<reference evidence="3 4" key="1">
    <citation type="submission" date="2021-06" db="EMBL/GenBank/DDBJ databases">
        <authorList>
            <person name="Sun Q."/>
            <person name="Li D."/>
        </authorList>
    </citation>
    <scope>NUCLEOTIDE SEQUENCE [LARGE SCALE GENOMIC DNA]</scope>
    <source>
        <strain evidence="3 4">MSJ-40</strain>
    </source>
</reference>
<dbReference type="InterPro" id="IPR053145">
    <property type="entry name" value="AB_hydrolase_Est10"/>
</dbReference>
<dbReference type="EMBL" id="JAHLPM010000003">
    <property type="protein sequence ID" value="MBU5437351.1"/>
    <property type="molecule type" value="Genomic_DNA"/>
</dbReference>
<protein>
    <submittedName>
        <fullName evidence="3">Lysophospholipase</fullName>
    </submittedName>
</protein>
<keyword evidence="1" id="KW-1133">Transmembrane helix</keyword>
<feature type="domain" description="Serine aminopeptidase S33" evidence="2">
    <location>
        <begin position="85"/>
        <end position="174"/>
    </location>
</feature>
<keyword evidence="1" id="KW-0812">Transmembrane</keyword>
<sequence>MKKVNGIILCTVISIVMIATIGCTKKSFTEEEYNLELEEGIIHGTMTLPKKWNNSTVALIISGSGPTDRDGNNPISGKNNSLKMISESLAEEGITSVRYDKRGIGASKGLVEKEEDLIFEDYISDAISWVNRLREDKRFNKVIIIGHSEGALIGATAAYESNVDGFVSIAGMGYSAYDTLKRQLEDQPGDIYNRSIPLLEELNKGNLIKNPPEDLYSIFRPSVQPYIISWFKYDPVEEISNIKVPILILQGDNDIQIGVEDSEILHSGNPNSKLVIIEGMNHILKDSPKDREKNMATYNKPDLPLNEELIRELTNFIKGI</sequence>
<dbReference type="PANTHER" id="PTHR43265">
    <property type="entry name" value="ESTERASE ESTD"/>
    <property type="match status" value="1"/>
</dbReference>
<dbReference type="RefSeq" id="WP_216517377.1">
    <property type="nucleotide sequence ID" value="NZ_JAHLPM010000003.1"/>
</dbReference>
<evidence type="ECO:0000313" key="4">
    <source>
        <dbReference type="Proteomes" id="UP000749471"/>
    </source>
</evidence>
<dbReference type="Proteomes" id="UP000749471">
    <property type="component" value="Unassembled WGS sequence"/>
</dbReference>
<dbReference type="PROSITE" id="PS51257">
    <property type="entry name" value="PROKAR_LIPOPROTEIN"/>
    <property type="match status" value="1"/>
</dbReference>
<organism evidence="3 4">
    <name type="scientific">Tissierella simiarum</name>
    <dbReference type="NCBI Taxonomy" id="2841534"/>
    <lineage>
        <taxon>Bacteria</taxon>
        <taxon>Bacillati</taxon>
        <taxon>Bacillota</taxon>
        <taxon>Tissierellia</taxon>
        <taxon>Tissierellales</taxon>
        <taxon>Tissierellaceae</taxon>
        <taxon>Tissierella</taxon>
    </lineage>
</organism>
<evidence type="ECO:0000256" key="1">
    <source>
        <dbReference type="SAM" id="Phobius"/>
    </source>
</evidence>
<feature type="transmembrane region" description="Helical" evidence="1">
    <location>
        <begin position="6"/>
        <end position="24"/>
    </location>
</feature>
<dbReference type="PANTHER" id="PTHR43265:SF1">
    <property type="entry name" value="ESTERASE ESTD"/>
    <property type="match status" value="1"/>
</dbReference>
<dbReference type="Pfam" id="PF12146">
    <property type="entry name" value="Hydrolase_4"/>
    <property type="match status" value="1"/>
</dbReference>
<accession>A0ABS6E3E9</accession>
<name>A0ABS6E3E9_9FIRM</name>
<keyword evidence="1" id="KW-0472">Membrane</keyword>
<evidence type="ECO:0000313" key="3">
    <source>
        <dbReference type="EMBL" id="MBU5437351.1"/>
    </source>
</evidence>
<dbReference type="InterPro" id="IPR022742">
    <property type="entry name" value="Hydrolase_4"/>
</dbReference>
<proteinExistence type="predicted"/>
<evidence type="ECO:0000259" key="2">
    <source>
        <dbReference type="Pfam" id="PF12146"/>
    </source>
</evidence>